<feature type="domain" description="LIM zinc-binding" evidence="7">
    <location>
        <begin position="244"/>
        <end position="304"/>
    </location>
</feature>
<dbReference type="PROSITE" id="PS00478">
    <property type="entry name" value="LIM_DOMAIN_1"/>
    <property type="match status" value="2"/>
</dbReference>
<dbReference type="PANTHER" id="PTHR24206">
    <property type="entry name" value="OS06G0237300 PROTEIN"/>
    <property type="match status" value="1"/>
</dbReference>
<keyword evidence="3 4" id="KW-0440">LIM domain</keyword>
<evidence type="ECO:0000256" key="5">
    <source>
        <dbReference type="SAM" id="Coils"/>
    </source>
</evidence>
<feature type="compositionally biased region" description="Gly residues" evidence="6">
    <location>
        <begin position="49"/>
        <end position="61"/>
    </location>
</feature>
<feature type="region of interest" description="Disordered" evidence="6">
    <location>
        <begin position="837"/>
        <end position="857"/>
    </location>
</feature>
<feature type="region of interest" description="Disordered" evidence="6">
    <location>
        <begin position="307"/>
        <end position="333"/>
    </location>
</feature>
<dbReference type="GO" id="GO:0046872">
    <property type="term" value="F:metal ion binding"/>
    <property type="evidence" value="ECO:0007669"/>
    <property type="project" value="UniProtKB-KW"/>
</dbReference>
<gene>
    <name evidence="8" type="ORF">CAUJ_LOCUS12669</name>
</gene>
<dbReference type="PROSITE" id="PS50023">
    <property type="entry name" value="LIM_DOMAIN_2"/>
    <property type="match status" value="2"/>
</dbReference>
<dbReference type="Proteomes" id="UP000835052">
    <property type="component" value="Unassembled WGS sequence"/>
</dbReference>
<protein>
    <recommendedName>
        <fullName evidence="7">LIM zinc-binding domain-containing protein</fullName>
    </recommendedName>
</protein>
<sequence>MCRKFKKAHNEERSSRSSRSVCCAEGGGVSSAGLNLKDVCVAPSSAHSGSGGDGGSGGGGRPPEPVESRENLPHPRDLSLSSRSMTEEEDPYALSSSESEDEGPKKPIKIEGRSGDISQLKSALFENKEKLKDEAREEELAALKQTKELKKMKKEFEEGKVHNTENDEDDALKIARLEERQRLTEIGKEKYSQFKTKFENLDTTLGENLEERMKRLEKETIGLGKESLASAKQSRDPTADEAPKDCAVCSKTVYPVERVFANKRLYHINCFKCIKCSKKLTPTNYNSHEGKLLCKVHMLEVFHPELAKTMDPGNTEEDEHAPGGDDDDDEFAVSSKPKTLAGVVKSGASAVHDELAQLKSLKEKKGDFESSIKDAELVEKRTKIDQDLLQAGKVKANAERFVSGAALEDKSDDDSESVDRDPNVIRSSRKPRKEDLHFEQVGGIKDKWKKGDVETATSHEAAERKEIEALKGGPSVKDRFKERNEGDEVVERQWNRNELDTSAAAEARKSFLEGHAYESGANVEKTARDLDDLQFSHLKGFKEKFEKGEEESTNVAKTAVEVGEVQLGNIKATFEKGEGEEMSAEERAALKKREIEAEFQRYKLARRAAAERNAEEEDVKVEAGGNADVGSIKDRFDRGDAFKAQTADEKQIDVELKMAGKAREKFRQIDASGAAPVAPGLKKTEPSKWDKKDDKPVAEVINKRVQQDDVEEEGEDAFDVKNLMNKFKSIGETTAVKTSSEHRAELEALKSEAKNFKAKFENAGEDDDATVAEERRRQREEEFEALKREREEAQRKLEEERLAEAEASQRVEQRDEDVAIKADHASKMTAKWEKIQAKEAKKAEKGRMPEKKSGAKFSLPPPEKCSICAKSVYRAEQFQCFGDLYHINCFRCVECRQALRVERVHRSKEGQLYCRVHFKLLEERRGSLIEENNNVEEKV</sequence>
<accession>A0A8S1HUS7</accession>
<keyword evidence="2 4" id="KW-0862">Zinc</keyword>
<feature type="compositionally biased region" description="Acidic residues" evidence="6">
    <location>
        <begin position="314"/>
        <end position="331"/>
    </location>
</feature>
<reference evidence="8" key="1">
    <citation type="submission" date="2020-10" db="EMBL/GenBank/DDBJ databases">
        <authorList>
            <person name="Kikuchi T."/>
        </authorList>
    </citation>
    <scope>NUCLEOTIDE SEQUENCE</scope>
    <source>
        <strain evidence="8">NKZ352</strain>
    </source>
</reference>
<feature type="compositionally biased region" description="Basic and acidic residues" evidence="6">
    <location>
        <begin position="682"/>
        <end position="696"/>
    </location>
</feature>
<feature type="region of interest" description="Disordered" evidence="6">
    <location>
        <begin position="1"/>
        <end position="115"/>
    </location>
</feature>
<keyword evidence="9" id="KW-1185">Reference proteome</keyword>
<feature type="region of interest" description="Disordered" evidence="6">
    <location>
        <begin position="670"/>
        <end position="696"/>
    </location>
</feature>
<name>A0A8S1HUS7_9PELO</name>
<evidence type="ECO:0000256" key="3">
    <source>
        <dbReference type="ARBA" id="ARBA00023038"/>
    </source>
</evidence>
<evidence type="ECO:0000259" key="7">
    <source>
        <dbReference type="PROSITE" id="PS50023"/>
    </source>
</evidence>
<comment type="caution">
    <text evidence="8">The sequence shown here is derived from an EMBL/GenBank/DDBJ whole genome shotgun (WGS) entry which is preliminary data.</text>
</comment>
<feature type="compositionally biased region" description="Basic and acidic residues" evidence="6">
    <location>
        <begin position="837"/>
        <end position="853"/>
    </location>
</feature>
<keyword evidence="1 4" id="KW-0479">Metal-binding</keyword>
<feature type="domain" description="LIM zinc-binding" evidence="7">
    <location>
        <begin position="863"/>
        <end position="924"/>
    </location>
</feature>
<evidence type="ECO:0000256" key="6">
    <source>
        <dbReference type="SAM" id="MobiDB-lite"/>
    </source>
</evidence>
<dbReference type="Gene3D" id="2.10.110.10">
    <property type="entry name" value="Cysteine Rich Protein"/>
    <property type="match status" value="2"/>
</dbReference>
<evidence type="ECO:0000313" key="8">
    <source>
        <dbReference type="EMBL" id="CAD6196757.1"/>
    </source>
</evidence>
<keyword evidence="5" id="KW-0175">Coiled coil</keyword>
<dbReference type="InterPro" id="IPR001781">
    <property type="entry name" value="Znf_LIM"/>
</dbReference>
<proteinExistence type="predicted"/>
<evidence type="ECO:0000256" key="2">
    <source>
        <dbReference type="ARBA" id="ARBA00022833"/>
    </source>
</evidence>
<feature type="region of interest" description="Disordered" evidence="6">
    <location>
        <begin position="401"/>
        <end position="438"/>
    </location>
</feature>
<dbReference type="SUPFAM" id="SSF57716">
    <property type="entry name" value="Glucocorticoid receptor-like (DNA-binding domain)"/>
    <property type="match status" value="3"/>
</dbReference>
<dbReference type="SMART" id="SM00132">
    <property type="entry name" value="LIM"/>
    <property type="match status" value="2"/>
</dbReference>
<evidence type="ECO:0000256" key="4">
    <source>
        <dbReference type="PROSITE-ProRule" id="PRU00125"/>
    </source>
</evidence>
<evidence type="ECO:0000313" key="9">
    <source>
        <dbReference type="Proteomes" id="UP000835052"/>
    </source>
</evidence>
<dbReference type="AlphaFoldDB" id="A0A8S1HUS7"/>
<feature type="region of interest" description="Disordered" evidence="6">
    <location>
        <begin position="759"/>
        <end position="814"/>
    </location>
</feature>
<feature type="compositionally biased region" description="Basic and acidic residues" evidence="6">
    <location>
        <begin position="772"/>
        <end position="814"/>
    </location>
</feature>
<feature type="compositionally biased region" description="Basic and acidic residues" evidence="6">
    <location>
        <begin position="102"/>
        <end position="114"/>
    </location>
</feature>
<dbReference type="OrthoDB" id="1679758at2759"/>
<dbReference type="CDD" id="cd09358">
    <property type="entry name" value="LIM_Mical_like"/>
    <property type="match status" value="2"/>
</dbReference>
<organism evidence="8 9">
    <name type="scientific">Caenorhabditis auriculariae</name>
    <dbReference type="NCBI Taxonomy" id="2777116"/>
    <lineage>
        <taxon>Eukaryota</taxon>
        <taxon>Metazoa</taxon>
        <taxon>Ecdysozoa</taxon>
        <taxon>Nematoda</taxon>
        <taxon>Chromadorea</taxon>
        <taxon>Rhabditida</taxon>
        <taxon>Rhabditina</taxon>
        <taxon>Rhabditomorpha</taxon>
        <taxon>Rhabditoidea</taxon>
        <taxon>Rhabditidae</taxon>
        <taxon>Peloderinae</taxon>
        <taxon>Caenorhabditis</taxon>
    </lineage>
</organism>
<feature type="coiled-coil region" evidence="5">
    <location>
        <begin position="121"/>
        <end position="155"/>
    </location>
</feature>
<dbReference type="Pfam" id="PF00412">
    <property type="entry name" value="LIM"/>
    <property type="match status" value="2"/>
</dbReference>
<dbReference type="EMBL" id="CAJGYM010000078">
    <property type="protein sequence ID" value="CAD6196757.1"/>
    <property type="molecule type" value="Genomic_DNA"/>
</dbReference>
<evidence type="ECO:0000256" key="1">
    <source>
        <dbReference type="ARBA" id="ARBA00022723"/>
    </source>
</evidence>
<feature type="compositionally biased region" description="Basic and acidic residues" evidence="6">
    <location>
        <begin position="64"/>
        <end position="77"/>
    </location>
</feature>